<reference evidence="11 12" key="1">
    <citation type="journal article" date="2018" name="Front. Microbiol.">
        <title>Prospects for Fungal Bioremediation of Acidic Radioactive Waste Sites: Characterization and Genome Sequence of Rhodotorula taiwanensis MD1149.</title>
        <authorList>
            <person name="Tkavc R."/>
            <person name="Matrosova V.Y."/>
            <person name="Grichenko O.E."/>
            <person name="Gostincar C."/>
            <person name="Volpe R.P."/>
            <person name="Klimenkova P."/>
            <person name="Gaidamakova E.K."/>
            <person name="Zhou C.E."/>
            <person name="Stewart B.J."/>
            <person name="Lyman M.G."/>
            <person name="Malfatti S.A."/>
            <person name="Rubinfeld B."/>
            <person name="Courtot M."/>
            <person name="Singh J."/>
            <person name="Dalgard C.L."/>
            <person name="Hamilton T."/>
            <person name="Frey K.G."/>
            <person name="Gunde-Cimerman N."/>
            <person name="Dugan L."/>
            <person name="Daly M.J."/>
        </authorList>
    </citation>
    <scope>NUCLEOTIDE SEQUENCE [LARGE SCALE GENOMIC DNA]</scope>
    <source>
        <strain evidence="11 12">MD1149</strain>
    </source>
</reference>
<feature type="compositionally biased region" description="Low complexity" evidence="8">
    <location>
        <begin position="435"/>
        <end position="444"/>
    </location>
</feature>
<evidence type="ECO:0000313" key="12">
    <source>
        <dbReference type="Proteomes" id="UP000237144"/>
    </source>
</evidence>
<keyword evidence="7" id="KW-0175">Coiled coil</keyword>
<comment type="caution">
    <text evidence="11">The sequence shown here is derived from an EMBL/GenBank/DDBJ whole genome shotgun (WGS) entry which is preliminary data.</text>
</comment>
<dbReference type="SUPFAM" id="SSF55785">
    <property type="entry name" value="PYP-like sensor domain (PAS domain)"/>
    <property type="match status" value="1"/>
</dbReference>
<dbReference type="SUPFAM" id="SSF55874">
    <property type="entry name" value="ATPase domain of HSP90 chaperone/DNA topoisomerase II/histidine kinase"/>
    <property type="match status" value="2"/>
</dbReference>
<keyword evidence="5" id="KW-0418">Kinase</keyword>
<dbReference type="SUPFAM" id="SSF52172">
    <property type="entry name" value="CheY-like"/>
    <property type="match status" value="2"/>
</dbReference>
<feature type="compositionally biased region" description="Polar residues" evidence="8">
    <location>
        <begin position="547"/>
        <end position="556"/>
    </location>
</feature>
<feature type="compositionally biased region" description="Polar residues" evidence="8">
    <location>
        <begin position="1897"/>
        <end position="1908"/>
    </location>
</feature>
<dbReference type="EC" id="2.7.13.3" evidence="2"/>
<evidence type="ECO:0000256" key="2">
    <source>
        <dbReference type="ARBA" id="ARBA00012438"/>
    </source>
</evidence>
<dbReference type="GO" id="GO:0000155">
    <property type="term" value="F:phosphorelay sensor kinase activity"/>
    <property type="evidence" value="ECO:0007669"/>
    <property type="project" value="InterPro"/>
</dbReference>
<dbReference type="SUPFAM" id="SSF47384">
    <property type="entry name" value="Homodimeric domain of signal transducing histidine kinase"/>
    <property type="match status" value="1"/>
</dbReference>
<dbReference type="Proteomes" id="UP000237144">
    <property type="component" value="Unassembled WGS sequence"/>
</dbReference>
<evidence type="ECO:0000259" key="9">
    <source>
        <dbReference type="PROSITE" id="PS50109"/>
    </source>
</evidence>
<feature type="domain" description="Response regulatory" evidence="10">
    <location>
        <begin position="1932"/>
        <end position="2063"/>
    </location>
</feature>
<evidence type="ECO:0000256" key="1">
    <source>
        <dbReference type="ARBA" id="ARBA00000085"/>
    </source>
</evidence>
<dbReference type="EMBL" id="PJQD01000005">
    <property type="protein sequence ID" value="POY76266.1"/>
    <property type="molecule type" value="Genomic_DNA"/>
</dbReference>
<gene>
    <name evidence="11" type="ORF">BMF94_0461</name>
</gene>
<dbReference type="Pfam" id="PF02518">
    <property type="entry name" value="HATPase_c"/>
    <property type="match status" value="2"/>
</dbReference>
<dbReference type="Pfam" id="PF00512">
    <property type="entry name" value="HisKA"/>
    <property type="match status" value="1"/>
</dbReference>
<dbReference type="FunFam" id="1.10.287.130:FF:000045">
    <property type="entry name" value="Two-component system sensor histidine kinase/response regulator"/>
    <property type="match status" value="1"/>
</dbReference>
<dbReference type="InterPro" id="IPR036097">
    <property type="entry name" value="HisK_dim/P_sf"/>
</dbReference>
<feature type="domain" description="Histidine kinase" evidence="9">
    <location>
        <begin position="1008"/>
        <end position="1230"/>
    </location>
</feature>
<dbReference type="Gene3D" id="3.40.50.2300">
    <property type="match status" value="2"/>
</dbReference>
<comment type="catalytic activity">
    <reaction evidence="1">
        <text>ATP + protein L-histidine = ADP + protein N-phospho-L-histidine.</text>
        <dbReference type="EC" id="2.7.13.3"/>
    </reaction>
</comment>
<dbReference type="InterPro" id="IPR003661">
    <property type="entry name" value="HisK_dim/P_dom"/>
</dbReference>
<protein>
    <recommendedName>
        <fullName evidence="2">histidine kinase</fullName>
        <ecNumber evidence="2">2.7.13.3</ecNumber>
    </recommendedName>
</protein>
<feature type="compositionally biased region" description="Low complexity" evidence="8">
    <location>
        <begin position="1282"/>
        <end position="1308"/>
    </location>
</feature>
<dbReference type="PANTHER" id="PTHR43547:SF2">
    <property type="entry name" value="HYBRID SIGNAL TRANSDUCTION HISTIDINE KINASE C"/>
    <property type="match status" value="1"/>
</dbReference>
<feature type="region of interest" description="Disordered" evidence="8">
    <location>
        <begin position="546"/>
        <end position="580"/>
    </location>
</feature>
<dbReference type="FunFam" id="3.30.565.10:FF:000006">
    <property type="entry name" value="Sensor histidine kinase WalK"/>
    <property type="match status" value="1"/>
</dbReference>
<evidence type="ECO:0000259" key="10">
    <source>
        <dbReference type="PROSITE" id="PS50110"/>
    </source>
</evidence>
<dbReference type="InterPro" id="IPR005467">
    <property type="entry name" value="His_kinase_dom"/>
</dbReference>
<feature type="compositionally biased region" description="Low complexity" evidence="8">
    <location>
        <begin position="843"/>
        <end position="857"/>
    </location>
</feature>
<dbReference type="CDD" id="cd00130">
    <property type="entry name" value="PAS"/>
    <property type="match status" value="1"/>
</dbReference>
<feature type="coiled-coil region" evidence="7">
    <location>
        <begin position="1580"/>
        <end position="1607"/>
    </location>
</feature>
<evidence type="ECO:0000256" key="6">
    <source>
        <dbReference type="PROSITE-ProRule" id="PRU00169"/>
    </source>
</evidence>
<feature type="compositionally biased region" description="Acidic residues" evidence="8">
    <location>
        <begin position="323"/>
        <end position="346"/>
    </location>
</feature>
<feature type="domain" description="Histidine kinase" evidence="9">
    <location>
        <begin position="1673"/>
        <end position="1874"/>
    </location>
</feature>
<dbReference type="SMART" id="SM00448">
    <property type="entry name" value="REC"/>
    <property type="match status" value="2"/>
</dbReference>
<keyword evidence="3 6" id="KW-0597">Phosphoprotein</keyword>
<evidence type="ECO:0000256" key="7">
    <source>
        <dbReference type="SAM" id="Coils"/>
    </source>
</evidence>
<dbReference type="InterPro" id="IPR036890">
    <property type="entry name" value="HATPase_C_sf"/>
</dbReference>
<feature type="compositionally biased region" description="Pro residues" evidence="8">
    <location>
        <begin position="1918"/>
        <end position="1927"/>
    </location>
</feature>
<dbReference type="InterPro" id="IPR004358">
    <property type="entry name" value="Sig_transdc_His_kin-like_C"/>
</dbReference>
<dbReference type="Gene3D" id="3.30.450.20">
    <property type="entry name" value="PAS domain"/>
    <property type="match status" value="2"/>
</dbReference>
<evidence type="ECO:0000256" key="3">
    <source>
        <dbReference type="ARBA" id="ARBA00022553"/>
    </source>
</evidence>
<feature type="region of interest" description="Disordered" evidence="8">
    <location>
        <begin position="396"/>
        <end position="452"/>
    </location>
</feature>
<dbReference type="PROSITE" id="PS50110">
    <property type="entry name" value="RESPONSE_REGULATORY"/>
    <property type="match status" value="2"/>
</dbReference>
<dbReference type="CDD" id="cd00075">
    <property type="entry name" value="HATPase"/>
    <property type="match status" value="1"/>
</dbReference>
<dbReference type="CDD" id="cd00082">
    <property type="entry name" value="HisKA"/>
    <property type="match status" value="1"/>
</dbReference>
<feature type="compositionally biased region" description="Polar residues" evidence="8">
    <location>
        <begin position="420"/>
        <end position="432"/>
    </location>
</feature>
<dbReference type="PRINTS" id="PR00344">
    <property type="entry name" value="BCTRLSENSOR"/>
</dbReference>
<evidence type="ECO:0000256" key="8">
    <source>
        <dbReference type="SAM" id="MobiDB-lite"/>
    </source>
</evidence>
<dbReference type="SMART" id="SM00388">
    <property type="entry name" value="HisKA"/>
    <property type="match status" value="1"/>
</dbReference>
<dbReference type="InterPro" id="IPR000014">
    <property type="entry name" value="PAS"/>
</dbReference>
<dbReference type="CDD" id="cd16922">
    <property type="entry name" value="HATPase_EvgS-ArcB-TorS-like"/>
    <property type="match status" value="1"/>
</dbReference>
<dbReference type="CDD" id="cd17546">
    <property type="entry name" value="REC_hyHK_CKI1_RcsC-like"/>
    <property type="match status" value="1"/>
</dbReference>
<dbReference type="Pfam" id="PF00072">
    <property type="entry name" value="Response_reg"/>
    <property type="match status" value="2"/>
</dbReference>
<dbReference type="PANTHER" id="PTHR43547">
    <property type="entry name" value="TWO-COMPONENT HISTIDINE KINASE"/>
    <property type="match status" value="1"/>
</dbReference>
<dbReference type="NCBIfam" id="TIGR00229">
    <property type="entry name" value="sensory_box"/>
    <property type="match status" value="1"/>
</dbReference>
<feature type="domain" description="Response regulatory" evidence="10">
    <location>
        <begin position="1322"/>
        <end position="1437"/>
    </location>
</feature>
<evidence type="ECO:0000313" key="11">
    <source>
        <dbReference type="EMBL" id="POY76266.1"/>
    </source>
</evidence>
<dbReference type="InterPro" id="IPR011006">
    <property type="entry name" value="CheY-like_superfamily"/>
</dbReference>
<feature type="region of interest" description="Disordered" evidence="8">
    <location>
        <begin position="1270"/>
        <end position="1308"/>
    </location>
</feature>
<keyword evidence="4" id="KW-0808">Transferase</keyword>
<proteinExistence type="predicted"/>
<feature type="region of interest" description="Disordered" evidence="8">
    <location>
        <begin position="253"/>
        <end position="360"/>
    </location>
</feature>
<dbReference type="STRING" id="741276.A0A2S5BHL6"/>
<dbReference type="SMART" id="SM00387">
    <property type="entry name" value="HATPase_c"/>
    <property type="match status" value="2"/>
</dbReference>
<keyword evidence="12" id="KW-1185">Reference proteome</keyword>
<dbReference type="OrthoDB" id="60033at2759"/>
<dbReference type="InterPro" id="IPR003594">
    <property type="entry name" value="HATPase_dom"/>
</dbReference>
<evidence type="ECO:0000256" key="5">
    <source>
        <dbReference type="ARBA" id="ARBA00022777"/>
    </source>
</evidence>
<feature type="modified residue" description="4-aspartylphosphate" evidence="6">
    <location>
        <position position="1370"/>
    </location>
</feature>
<dbReference type="Gene3D" id="1.10.287.130">
    <property type="match status" value="1"/>
</dbReference>
<sequence>MDPTSRGVTALAQLPLVSYLSASPSPSLVLALSPLVDYLVAQPLATLARPPPVQTPLWDGKAAQLSTPPPASKPRLPVLNRRDAAGSDAPDADQAMSPAEDIRGLVEQLNVQTPLSGPGPQSSRQAFADYFSLTSTAPAPTSADGAFDEASSELAEQASPAALSSTSSASSAATIMSFASAGTAGAAAASESLGKATPPTPVDDVDTFASHLVGGSKGLDFAAPNDVEERLADALRPVYRNEAWRSIEARRAVRPGPGTRETSNSTLKAYRPALYRAQSSSSREKRGRKSLNRRGSATEEDLLIDSLPAAPGFETKPKGLGTVEEEELEPDDDRPGDLSMETDDDDRFPSASASENPDGDLDAEVQALRFLSAEEQQQLLVFLLELVVDMDVLGETGTVTPDIRSPDASPRVGGSGYGSPRSSLRQLHGNEQGSRRGSAASKGGPPRPVQHCKIGDTDFTATIIVAPVPATPQSDLRAVERSLPTGWVILTTPIPPVPAPTPREPGLPQAWPRGTGIGVPTRPAAPASGSSSSLTAVPLAPAGSLAHSYQSPTAETIRTAGPASHPSVREGDLTPSGESSLDADAKWMASLGDGEMAQRIRAHDWSRTTLGPISSWCPELRTVVASILASPFRECILWGEDMTIVYNDLYIGTAGNKHPGLLGLPASEGWKEIWDGLNSVAQKTLAGETCFFKDHFLAMERLGFVEETYHTFSYTPFRSASGKVLGILNLSIESTATVIAARRLATVRDLVQTTSLARTVEDFADTALRSLSSNPFDLPFVLLYTVEEISNKPTKREVRAGYQSSTRKTVKLTCRGATGVPEDHPFYVREATVDLASPMSRHSSSSASASTGTGSTATAMDLRGFQGASSASNGSGASTAGPFAIDEDDEQSWSWPFEEACLKRDPVLVEDLGNLAETLDQSRGWTYPVRQASVIPIMVEAGQTVPSAVLVLGVNAMSRYDHLLETFNNLVARHVAIGLFAVLAAEQDRARADELVKLDRAKSNFFSSVSHELRTPLTLILGPLEDILTGPEKDKLDRQQRDKLVIVNRHANRLLAMVNKLLDFSSIEGGRMNFKYRPVRVGPLARDIAVLFRDSIERSNIEYTVDCDDDPADSLPVYLSPDLLEKVIFNLVGNALKYSKPGKGTIAVRLQSSRAEAVLTVSDTGIGIPQAELSKIFDRFHRVESSRMATGTGIGLALTLELVKMVGGQLEVESEVGKGSKFIVRLQRGHTHLPIESVDHTPEDTTITQQFQSRSLTVVDEASSWRYDSGVETSAIEPNPSPSENGSSMSMAEVSDPGNSSSSGNGDDFVNGAEVLSLKNRTVVLVDDSRDLRTYMSSLLSKHFRVVEFGDPRQALEYINRTPPDLVLTDAMMPHISGQQLTTTLRRNPSTALIPIIMVSAQAGTEARAEALEGGVDDYLVKPFQGRELLARSRVHLQLGLMRSELSRRVDERTRALIDSDARNCALAERYSMLSTVSPVGVIEIDTHGEIIYANPRWYSITGLGDGPLAEWLDCVVPEDVKKIENIWRLATSGGEASDASDRQFRFKNGRVAMLEIRASSEEGVPNGYVGALTDITRQKEIELLHLREVERRAADAEENRKQTEAFLVTNSGTLWQNAEVVAASLGKYVKALESLQRGEYVDNVTLASLHDEMLENVDAVESIILCAAHQGRIADDILNVSKLNMGLLTVNPVSFELVPRMHEVVKISEAECVQKGIDLRLEADESIHRLNASWVRADPSRLHQVLLNFLGNSLKFTSDSRERRVVVRICAHEIQPPIRPQAMRVSQPPPNTLQDSIWITIAVEDTGRGLSDDELKRLFARFAQANPRSDQYGGSGLGLYVSRKLVELHSGFIEVESQLGLGSTFSFTIPCERAMPTDQPLPPPLAIPMRIPKRPLSTSPSETSKASKTPKSTPEAAPSPAPPAKPDLPVHVLVVEDNEINRKVLNRQLKNAGYQVSMACDGQQALDALAEDARRAVQDAAYNGVQVVLMDIEMPVLDGLSAIRELRRREQAGEMNRRYPVCAVTGNARDAQQAECLAAGFNDVATKPYKFNEIVAKITALIPPPTMVLTPS</sequence>
<organism evidence="11 12">
    <name type="scientific">Rhodotorula taiwanensis</name>
    <dbReference type="NCBI Taxonomy" id="741276"/>
    <lineage>
        <taxon>Eukaryota</taxon>
        <taxon>Fungi</taxon>
        <taxon>Dikarya</taxon>
        <taxon>Basidiomycota</taxon>
        <taxon>Pucciniomycotina</taxon>
        <taxon>Microbotryomycetes</taxon>
        <taxon>Sporidiobolales</taxon>
        <taxon>Sporidiobolaceae</taxon>
        <taxon>Rhodotorula</taxon>
    </lineage>
</organism>
<feature type="region of interest" description="Disordered" evidence="8">
    <location>
        <begin position="838"/>
        <end position="857"/>
    </location>
</feature>
<feature type="modified residue" description="4-aspartylphosphate" evidence="6">
    <location>
        <position position="1992"/>
    </location>
</feature>
<feature type="region of interest" description="Disordered" evidence="8">
    <location>
        <begin position="1876"/>
        <end position="1928"/>
    </location>
</feature>
<feature type="region of interest" description="Disordered" evidence="8">
    <location>
        <begin position="58"/>
        <end position="96"/>
    </location>
</feature>
<dbReference type="Gene3D" id="3.30.565.10">
    <property type="entry name" value="Histidine kinase-like ATPase, C-terminal domain"/>
    <property type="match status" value="2"/>
</dbReference>
<name>A0A2S5BHL6_9BASI</name>
<evidence type="ECO:0000256" key="4">
    <source>
        <dbReference type="ARBA" id="ARBA00022679"/>
    </source>
</evidence>
<accession>A0A2S5BHL6</accession>
<dbReference type="InterPro" id="IPR035965">
    <property type="entry name" value="PAS-like_dom_sf"/>
</dbReference>
<dbReference type="PROSITE" id="PS50109">
    <property type="entry name" value="HIS_KIN"/>
    <property type="match status" value="2"/>
</dbReference>
<dbReference type="Pfam" id="PF13188">
    <property type="entry name" value="PAS_8"/>
    <property type="match status" value="1"/>
</dbReference>
<dbReference type="InterPro" id="IPR001789">
    <property type="entry name" value="Sig_transdc_resp-reg_receiver"/>
</dbReference>